<reference evidence="3" key="1">
    <citation type="submission" date="2019-03" db="EMBL/GenBank/DDBJ databases">
        <authorList>
            <person name="Li J."/>
        </authorList>
    </citation>
    <scope>NUCLEOTIDE SEQUENCE [LARGE SCALE GENOMIC DNA]</scope>
    <source>
        <strain evidence="3">2251</strain>
    </source>
</reference>
<evidence type="ECO:0000313" key="2">
    <source>
        <dbReference type="EMBL" id="QBX35179.1"/>
    </source>
</evidence>
<dbReference type="KEGG" id="plia:E4191_11090"/>
<dbReference type="RefSeq" id="WP_135313461.1">
    <property type="nucleotide sequence ID" value="NZ_CP038439.1"/>
</dbReference>
<proteinExistence type="predicted"/>
<protein>
    <submittedName>
        <fullName evidence="2">Uncharacterized protein</fullName>
    </submittedName>
</protein>
<dbReference type="EMBL" id="CP038439">
    <property type="protein sequence ID" value="QBX35179.1"/>
    <property type="molecule type" value="Genomic_DNA"/>
</dbReference>
<evidence type="ECO:0000256" key="1">
    <source>
        <dbReference type="SAM" id="MobiDB-lite"/>
    </source>
</evidence>
<dbReference type="Proteomes" id="UP000296374">
    <property type="component" value="Chromosome"/>
</dbReference>
<evidence type="ECO:0000313" key="3">
    <source>
        <dbReference type="Proteomes" id="UP000296374"/>
    </source>
</evidence>
<name>A0A4P7HLR4_9RHOB</name>
<sequence>MTAPVTRPIFAEGQILQAAQLDQLAAIPRGRAERHNRLVHRPGIVNGLMLSPEPAEDSFGNAFSRVFLDPGLAIDGYGREILLTERTELSASRFRQSIGNTIAEETPYPVFVVSQYRAVTGAGGATDACGPGSAGGGVEEGFELRFGQPGDETQDQVAPAVSGKPSEEEGSSDWMVLVGFVTWSAAAQSFADVDAETAQRHRPSAGVNAATVAGDDAIVQLQPKGALLPGDTVLQVSQTANGPELCFGTFKGAGRPVDPLLKVNAAGDVTAKGALTGKRTGNSVQVESGIASDGTILPLPQGVTAQQVLEGKATVHVTVSPMIDPAYAPDPTRDFAALVQECRVDADRRVHCRIAWTSLPLGGGVGGMLTSGPGAVSYLVAVATSEGGTP</sequence>
<dbReference type="AlphaFoldDB" id="A0A4P7HLR4"/>
<feature type="region of interest" description="Disordered" evidence="1">
    <location>
        <begin position="148"/>
        <end position="170"/>
    </location>
</feature>
<accession>A0A4P7HLR4</accession>
<gene>
    <name evidence="2" type="ORF">E4191_11090</name>
</gene>
<organism evidence="2 3">
    <name type="scientific">Paracoccus liaowanqingii</name>
    <dbReference type="NCBI Taxonomy" id="2560053"/>
    <lineage>
        <taxon>Bacteria</taxon>
        <taxon>Pseudomonadati</taxon>
        <taxon>Pseudomonadota</taxon>
        <taxon>Alphaproteobacteria</taxon>
        <taxon>Rhodobacterales</taxon>
        <taxon>Paracoccaceae</taxon>
        <taxon>Paracoccus</taxon>
    </lineage>
</organism>